<sequence>MKQNNARMLRQGATDFLAYYGFACARQDSMPLTAIKRHLDKGMLDFNGDRLDLRDLQPVLSSISINQHLNHIAIRSTHLGSENADKRYYRPTSRREIPFICSKDMTLELCKALRECLTISSNLKTLQLNGLPLNKRDLITLKKGLEKSMSLEHLSLANCPISDEGLEVICKIVKHSPNIKRVDFSGCNLTWRGAEHIASIIKYQGAQRQGIAWAESLRYRHPHLEEMGGLRRVTLNGNSLIGDCGAAAIGHELAEDFWMKAVDLQRCGLSNEGAHHLLEAVKTNSVLCVLDIHSNPLVDKGLIKAITEKVKRNRNSGGQSLQQYHWIKPAATEPQRVPGPRKQPVPRRIRTASCNETSAETRSSSVAPVRKPPPRSQHVPRHAAARAGRRRGLPRVGTVAKQSFNGATTDKIAGEKEEKRLKVYVQDQEGVSGRQFDRLQMELSECRLRLAKESTARLRAESRLKEYEIENACLPDAKHSMPEAFAAAGSRSAPRTVSVLEDEALLETIEKSFVKFHAFLDLLRDAGLGKLAAMAGLDASDFHLLGKPQLSTTTGTYLDVRNAMTQTVAFHSLVNSAPPTLPDGQRETATPRSPSSIRKHFFEDIQQDVTISKASDPALQSGMDGEGPDQYYKPYFWHDVGPEHSVYSKKSVDEVLFGESHQIQQSGSSSTSSHLSDLLHRSPDSQSNGSHGRSSVRSNITCVSVGSDG</sequence>
<comment type="caution">
    <text evidence="2">The sequence shown here is derived from an EMBL/GenBank/DDBJ whole genome shotgun (WGS) entry which is preliminary data.</text>
</comment>
<proteinExistence type="predicted"/>
<evidence type="ECO:0000256" key="1">
    <source>
        <dbReference type="SAM" id="MobiDB-lite"/>
    </source>
</evidence>
<feature type="compositionally biased region" description="Polar residues" evidence="1">
    <location>
        <begin position="684"/>
        <end position="709"/>
    </location>
</feature>
<dbReference type="SMART" id="SM00368">
    <property type="entry name" value="LRR_RI"/>
    <property type="match status" value="5"/>
</dbReference>
<feature type="compositionally biased region" description="Polar residues" evidence="1">
    <location>
        <begin position="352"/>
        <end position="366"/>
    </location>
</feature>
<feature type="region of interest" description="Disordered" evidence="1">
    <location>
        <begin position="576"/>
        <end position="596"/>
    </location>
</feature>
<dbReference type="GO" id="GO:0036064">
    <property type="term" value="C:ciliary basal body"/>
    <property type="evidence" value="ECO:0007669"/>
    <property type="project" value="TreeGrafter"/>
</dbReference>
<gene>
    <name evidence="2" type="ORF">JOB18_009027</name>
</gene>
<feature type="compositionally biased region" description="Basic residues" evidence="1">
    <location>
        <begin position="378"/>
        <end position="393"/>
    </location>
</feature>
<feature type="compositionally biased region" description="Polar residues" evidence="1">
    <location>
        <begin position="587"/>
        <end position="596"/>
    </location>
</feature>
<dbReference type="PANTHER" id="PTHR24110">
    <property type="entry name" value="CENTROSOMAL PROTEIN OF 78 KDA"/>
    <property type="match status" value="1"/>
</dbReference>
<feature type="region of interest" description="Disordered" evidence="1">
    <location>
        <begin position="329"/>
        <end position="394"/>
    </location>
</feature>
<dbReference type="Proteomes" id="UP000693946">
    <property type="component" value="Linkage Group LG12"/>
</dbReference>
<protein>
    <submittedName>
        <fullName evidence="2">Centrosomal protein of 78 kDa</fullName>
    </submittedName>
</protein>
<accession>A0AAV6SK82</accession>
<organism evidence="2 3">
    <name type="scientific">Solea senegalensis</name>
    <name type="common">Senegalese sole</name>
    <dbReference type="NCBI Taxonomy" id="28829"/>
    <lineage>
        <taxon>Eukaryota</taxon>
        <taxon>Metazoa</taxon>
        <taxon>Chordata</taxon>
        <taxon>Craniata</taxon>
        <taxon>Vertebrata</taxon>
        <taxon>Euteleostomi</taxon>
        <taxon>Actinopterygii</taxon>
        <taxon>Neopterygii</taxon>
        <taxon>Teleostei</taxon>
        <taxon>Neoteleostei</taxon>
        <taxon>Acanthomorphata</taxon>
        <taxon>Carangaria</taxon>
        <taxon>Pleuronectiformes</taxon>
        <taxon>Pleuronectoidei</taxon>
        <taxon>Soleidae</taxon>
        <taxon>Solea</taxon>
    </lineage>
</organism>
<dbReference type="PANTHER" id="PTHR24110:SF3">
    <property type="entry name" value="CENTROSOMAL PROTEIN OF 78 KDA"/>
    <property type="match status" value="1"/>
</dbReference>
<evidence type="ECO:0000313" key="3">
    <source>
        <dbReference type="Proteomes" id="UP000693946"/>
    </source>
</evidence>
<name>A0AAV6SK82_SOLSE</name>
<reference evidence="2 3" key="1">
    <citation type="journal article" date="2021" name="Sci. Rep.">
        <title>Chromosome anchoring in Senegalese sole (Solea senegalensis) reveals sex-associated markers and genome rearrangements in flatfish.</title>
        <authorList>
            <person name="Guerrero-Cozar I."/>
            <person name="Gomez-Garrido J."/>
            <person name="Berbel C."/>
            <person name="Martinez-Blanch J.F."/>
            <person name="Alioto T."/>
            <person name="Claros M.G."/>
            <person name="Gagnaire P.A."/>
            <person name="Manchado M."/>
        </authorList>
    </citation>
    <scope>NUCLEOTIDE SEQUENCE [LARGE SCALE GENOMIC DNA]</scope>
    <source>
        <strain evidence="2">Sse05_10M</strain>
    </source>
</reference>
<dbReference type="InterPro" id="IPR001611">
    <property type="entry name" value="Leu-rich_rpt"/>
</dbReference>
<dbReference type="AlphaFoldDB" id="A0AAV6SK82"/>
<dbReference type="GO" id="GO:0044782">
    <property type="term" value="P:cilium organization"/>
    <property type="evidence" value="ECO:0007669"/>
    <property type="project" value="TreeGrafter"/>
</dbReference>
<evidence type="ECO:0000313" key="2">
    <source>
        <dbReference type="EMBL" id="KAG7517489.1"/>
    </source>
</evidence>
<feature type="compositionally biased region" description="Low complexity" evidence="1">
    <location>
        <begin position="661"/>
        <end position="676"/>
    </location>
</feature>
<dbReference type="EMBL" id="JAGKHQ010000004">
    <property type="protein sequence ID" value="KAG7517489.1"/>
    <property type="molecule type" value="Genomic_DNA"/>
</dbReference>
<keyword evidence="3" id="KW-1185">Reference proteome</keyword>
<dbReference type="GO" id="GO:0005813">
    <property type="term" value="C:centrosome"/>
    <property type="evidence" value="ECO:0007669"/>
    <property type="project" value="TreeGrafter"/>
</dbReference>
<feature type="region of interest" description="Disordered" evidence="1">
    <location>
        <begin position="661"/>
        <end position="709"/>
    </location>
</feature>
<dbReference type="Pfam" id="PF13516">
    <property type="entry name" value="LRR_6"/>
    <property type="match status" value="1"/>
</dbReference>